<accession>A0A8H7C0M1</accession>
<gene>
    <name evidence="3" type="ORF">EC973_007765</name>
</gene>
<dbReference type="PANTHER" id="PTHR38360:SF1">
    <property type="entry name" value="F12P19.7"/>
    <property type="match status" value="1"/>
</dbReference>
<dbReference type="OrthoDB" id="409848at2759"/>
<evidence type="ECO:0000256" key="1">
    <source>
        <dbReference type="SAM" id="MobiDB-lite"/>
    </source>
</evidence>
<feature type="transmembrane region" description="Helical" evidence="2">
    <location>
        <begin position="634"/>
        <end position="659"/>
    </location>
</feature>
<dbReference type="Proteomes" id="UP000605846">
    <property type="component" value="Unassembled WGS sequence"/>
</dbReference>
<feature type="region of interest" description="Disordered" evidence="1">
    <location>
        <begin position="684"/>
        <end position="709"/>
    </location>
</feature>
<keyword evidence="2" id="KW-1133">Transmembrane helix</keyword>
<feature type="transmembrane region" description="Helical" evidence="2">
    <location>
        <begin position="107"/>
        <end position="128"/>
    </location>
</feature>
<keyword evidence="2" id="KW-0812">Transmembrane</keyword>
<name>A0A8H7C0M1_9FUNG</name>
<reference evidence="3" key="1">
    <citation type="submission" date="2020-01" db="EMBL/GenBank/DDBJ databases">
        <title>Genome Sequencing of Three Apophysomyces-Like Fungal Strains Confirms a Novel Fungal Genus in the Mucoromycota with divergent Burkholderia-like Endosymbiotic Bacteria.</title>
        <authorList>
            <person name="Stajich J.E."/>
            <person name="Macias A.M."/>
            <person name="Carter-House D."/>
            <person name="Lovett B."/>
            <person name="Kasson L.R."/>
            <person name="Berry K."/>
            <person name="Grigoriev I."/>
            <person name="Chang Y."/>
            <person name="Spatafora J."/>
            <person name="Kasson M.T."/>
        </authorList>
    </citation>
    <scope>NUCLEOTIDE SEQUENCE</scope>
    <source>
        <strain evidence="3">NRRL A-21654</strain>
    </source>
</reference>
<feature type="transmembrane region" description="Helical" evidence="2">
    <location>
        <begin position="15"/>
        <end position="41"/>
    </location>
</feature>
<dbReference type="AlphaFoldDB" id="A0A8H7C0M1"/>
<comment type="caution">
    <text evidence="3">The sequence shown here is derived from an EMBL/GenBank/DDBJ whole genome shotgun (WGS) entry which is preliminary data.</text>
</comment>
<feature type="compositionally biased region" description="Low complexity" evidence="1">
    <location>
        <begin position="151"/>
        <end position="203"/>
    </location>
</feature>
<evidence type="ECO:0000313" key="3">
    <source>
        <dbReference type="EMBL" id="KAF7731934.1"/>
    </source>
</evidence>
<dbReference type="SUPFAM" id="SSF103473">
    <property type="entry name" value="MFS general substrate transporter"/>
    <property type="match status" value="1"/>
</dbReference>
<dbReference type="EMBL" id="JABAYA010000006">
    <property type="protein sequence ID" value="KAF7731934.1"/>
    <property type="molecule type" value="Genomic_DNA"/>
</dbReference>
<feature type="transmembrane region" description="Helical" evidence="2">
    <location>
        <begin position="47"/>
        <end position="74"/>
    </location>
</feature>
<feature type="compositionally biased region" description="Gly residues" evidence="1">
    <location>
        <begin position="699"/>
        <end position="709"/>
    </location>
</feature>
<dbReference type="InterPro" id="IPR036259">
    <property type="entry name" value="MFS_trans_sf"/>
</dbReference>
<feature type="region of interest" description="Disordered" evidence="1">
    <location>
        <begin position="136"/>
        <end position="203"/>
    </location>
</feature>
<organism evidence="3 4">
    <name type="scientific">Apophysomyces ossiformis</name>
    <dbReference type="NCBI Taxonomy" id="679940"/>
    <lineage>
        <taxon>Eukaryota</taxon>
        <taxon>Fungi</taxon>
        <taxon>Fungi incertae sedis</taxon>
        <taxon>Mucoromycota</taxon>
        <taxon>Mucoromycotina</taxon>
        <taxon>Mucoromycetes</taxon>
        <taxon>Mucorales</taxon>
        <taxon>Mucorineae</taxon>
        <taxon>Mucoraceae</taxon>
        <taxon>Apophysomyces</taxon>
    </lineage>
</organism>
<dbReference type="PANTHER" id="PTHR38360">
    <property type="entry name" value="OS03G0120000 PROTEIN"/>
    <property type="match status" value="1"/>
</dbReference>
<sequence length="709" mass="77633">MAIGYSMLIILKNTWALYASIFMITAGMGFQAPVVIGWSAINFPDLSIRAVAVAVVVMVGNLGGVGASFLYPLAHNPHYCKLKKKKSLNVRYNKLCKIGIPPDFGNSFNLVCAILGAVTSGMTGFLLYRENRRRARQDKEQANEAYAQDPSTGAATTGSATGSATDVTSTAQQSVTSTAAATTASVTPSNSPSQSISPSATTDATTTATTTIATTTSSSPVPSGCFSDSAFSSTDYFANNKLSPLPKDAQFSVEYHNTYKVVSNRVLNENYVLHCTQNPPNLTDFQSKTYIRIPVTNFAAIDTRAIGYLDLLKQTGNIVYVGNVSNVTSPCVSPMPTLFNESTVDRSKYDLAIYTGPSNDPKGVGLGLNLNASPLTLAQWVKYFALFTNQETESEQIFNNIQANYETFRDSINGASIAYKRNVTFMSYDPMSTKFSVVMSQYFQNLTADAGANLTTPLLANPGSPSSMKAQLQNSSLVLDLTPANVFQDSFDAWQQWMGYSKENITRAADQALEAFKTTKPYINNPDAPPFERHSQLWRLDLVANHDSLDWWTRGFARPDLIIQDLIQAQFPDFFKGGRDRMFLRHFSDNEASHQANQKSYQCNLDNFKRAERVQYANSAQDAPSLDVNYKFPLAGIIGGSIAGGLVVLACLAACIVMLRRKVKDRTSKRFTRLREDPLALDDKEPMMLMEPTNENTGRLGGSGSREMV</sequence>
<proteinExistence type="predicted"/>
<evidence type="ECO:0000313" key="4">
    <source>
        <dbReference type="Proteomes" id="UP000605846"/>
    </source>
</evidence>
<evidence type="ECO:0000256" key="2">
    <source>
        <dbReference type="SAM" id="Phobius"/>
    </source>
</evidence>
<keyword evidence="4" id="KW-1185">Reference proteome</keyword>
<keyword evidence="2" id="KW-0472">Membrane</keyword>
<protein>
    <submittedName>
        <fullName evidence="3">Uncharacterized protein</fullName>
    </submittedName>
</protein>